<dbReference type="Pfam" id="PF00485">
    <property type="entry name" value="PRK"/>
    <property type="match status" value="1"/>
</dbReference>
<dbReference type="GO" id="GO:0016301">
    <property type="term" value="F:kinase activity"/>
    <property type="evidence" value="ECO:0007669"/>
    <property type="project" value="UniProtKB-KW"/>
</dbReference>
<dbReference type="InterPro" id="IPR027417">
    <property type="entry name" value="P-loop_NTPase"/>
</dbReference>
<name>A0ABW4RVD2_9ACTN</name>
<keyword evidence="3" id="KW-1185">Reference proteome</keyword>
<organism evidence="2 3">
    <name type="scientific">Luteococcus peritonei</name>
    <dbReference type="NCBI Taxonomy" id="88874"/>
    <lineage>
        <taxon>Bacteria</taxon>
        <taxon>Bacillati</taxon>
        <taxon>Actinomycetota</taxon>
        <taxon>Actinomycetes</taxon>
        <taxon>Propionibacteriales</taxon>
        <taxon>Propionibacteriaceae</taxon>
        <taxon>Luteococcus</taxon>
    </lineage>
</organism>
<dbReference type="PANTHER" id="PTHR10285">
    <property type="entry name" value="URIDINE KINASE"/>
    <property type="match status" value="1"/>
</dbReference>
<sequence>MTTLTADQAIERARQLLNHRPGRVILGIAGAPGAGKSHLSSALVSAIPGSVVVGMDGFHLAHSTLMARGQVGRKGAIDTFDAHGYIALLQRIREQGDETVWAPEFRREVEDAIAGAVEVSPATRLVITEGNYLLVDSPPWHRVRELCDEVWFADPGEEVRLERLVARHIRYGRDREQALLRATQGTDGHNARLASSTRERADAVVRA</sequence>
<keyword evidence="2" id="KW-0808">Transferase</keyword>
<dbReference type="RefSeq" id="WP_343873079.1">
    <property type="nucleotide sequence ID" value="NZ_BAAAIX010000013.1"/>
</dbReference>
<evidence type="ECO:0000313" key="3">
    <source>
        <dbReference type="Proteomes" id="UP001597326"/>
    </source>
</evidence>
<accession>A0ABW4RVD2</accession>
<feature type="domain" description="Phosphoribulokinase/uridine kinase" evidence="1">
    <location>
        <begin position="25"/>
        <end position="177"/>
    </location>
</feature>
<dbReference type="SUPFAM" id="SSF52540">
    <property type="entry name" value="P-loop containing nucleoside triphosphate hydrolases"/>
    <property type="match status" value="1"/>
</dbReference>
<evidence type="ECO:0000313" key="2">
    <source>
        <dbReference type="EMBL" id="MFD1890117.1"/>
    </source>
</evidence>
<dbReference type="Gene3D" id="3.40.50.300">
    <property type="entry name" value="P-loop containing nucleotide triphosphate hydrolases"/>
    <property type="match status" value="1"/>
</dbReference>
<reference evidence="3" key="1">
    <citation type="journal article" date="2019" name="Int. J. Syst. Evol. Microbiol.">
        <title>The Global Catalogue of Microorganisms (GCM) 10K type strain sequencing project: providing services to taxonomists for standard genome sequencing and annotation.</title>
        <authorList>
            <consortium name="The Broad Institute Genomics Platform"/>
            <consortium name="The Broad Institute Genome Sequencing Center for Infectious Disease"/>
            <person name="Wu L."/>
            <person name="Ma J."/>
        </authorList>
    </citation>
    <scope>NUCLEOTIDE SEQUENCE [LARGE SCALE GENOMIC DNA]</scope>
    <source>
        <strain evidence="3">CAIM 431</strain>
    </source>
</reference>
<dbReference type="EMBL" id="JBHUFZ010000016">
    <property type="protein sequence ID" value="MFD1890117.1"/>
    <property type="molecule type" value="Genomic_DNA"/>
</dbReference>
<dbReference type="NCBIfam" id="NF006743">
    <property type="entry name" value="PRK09270.1-2"/>
    <property type="match status" value="1"/>
</dbReference>
<comment type="caution">
    <text evidence="2">The sequence shown here is derived from an EMBL/GenBank/DDBJ whole genome shotgun (WGS) entry which is preliminary data.</text>
</comment>
<dbReference type="Proteomes" id="UP001597326">
    <property type="component" value="Unassembled WGS sequence"/>
</dbReference>
<keyword evidence="2" id="KW-0418">Kinase</keyword>
<gene>
    <name evidence="2" type="ORF">ACFSCS_07960</name>
</gene>
<protein>
    <submittedName>
        <fullName evidence="2">Nucleoside/nucleotide kinase family protein</fullName>
    </submittedName>
</protein>
<proteinExistence type="predicted"/>
<evidence type="ECO:0000259" key="1">
    <source>
        <dbReference type="Pfam" id="PF00485"/>
    </source>
</evidence>
<dbReference type="InterPro" id="IPR006083">
    <property type="entry name" value="PRK/URK"/>
</dbReference>